<protein>
    <submittedName>
        <fullName evidence="2">Uncharacterized protein</fullName>
    </submittedName>
</protein>
<sequence>MTRCTCCREPPGLFYTLLPLQGARAGLRGPDIKSKVGAAESRLHMCTNYCVHVVISADRGEGLKLHWRQVGSDRKKKRRNELTLRSTHPQRTTAPSPVPFLFFFLAGCKARCAARLRPHTPKAHDTQHGRKVVTYRVQGICVLGAGAWDCLPGRARSAEPIRPMPVRNSALQPQATVKR</sequence>
<proteinExistence type="predicted"/>
<organism evidence="2 3">
    <name type="scientific">Pleurodeles waltl</name>
    <name type="common">Iberian ribbed newt</name>
    <dbReference type="NCBI Taxonomy" id="8319"/>
    <lineage>
        <taxon>Eukaryota</taxon>
        <taxon>Metazoa</taxon>
        <taxon>Chordata</taxon>
        <taxon>Craniata</taxon>
        <taxon>Vertebrata</taxon>
        <taxon>Euteleostomi</taxon>
        <taxon>Amphibia</taxon>
        <taxon>Batrachia</taxon>
        <taxon>Caudata</taxon>
        <taxon>Salamandroidea</taxon>
        <taxon>Salamandridae</taxon>
        <taxon>Pleurodelinae</taxon>
        <taxon>Pleurodeles</taxon>
    </lineage>
</organism>
<reference evidence="2" key="1">
    <citation type="journal article" date="2022" name="bioRxiv">
        <title>Sequencing and chromosome-scale assembly of the giantPleurodeles waltlgenome.</title>
        <authorList>
            <person name="Brown T."/>
            <person name="Elewa A."/>
            <person name="Iarovenko S."/>
            <person name="Subramanian E."/>
            <person name="Araus A.J."/>
            <person name="Petzold A."/>
            <person name="Susuki M."/>
            <person name="Suzuki K.-i.T."/>
            <person name="Hayashi T."/>
            <person name="Toyoda A."/>
            <person name="Oliveira C."/>
            <person name="Osipova E."/>
            <person name="Leigh N.D."/>
            <person name="Simon A."/>
            <person name="Yun M.H."/>
        </authorList>
    </citation>
    <scope>NUCLEOTIDE SEQUENCE</scope>
    <source>
        <strain evidence="2">20211129_DDA</strain>
        <tissue evidence="2">Liver</tissue>
    </source>
</reference>
<dbReference type="Proteomes" id="UP001066276">
    <property type="component" value="Chromosome 9"/>
</dbReference>
<feature type="region of interest" description="Disordered" evidence="1">
    <location>
        <begin position="158"/>
        <end position="179"/>
    </location>
</feature>
<name>A0AAV7MHA6_PLEWA</name>
<accession>A0AAV7MHA6</accession>
<evidence type="ECO:0000313" key="2">
    <source>
        <dbReference type="EMBL" id="KAJ1102848.1"/>
    </source>
</evidence>
<dbReference type="AlphaFoldDB" id="A0AAV7MHA6"/>
<feature type="region of interest" description="Disordered" evidence="1">
    <location>
        <begin position="70"/>
        <end position="91"/>
    </location>
</feature>
<evidence type="ECO:0000256" key="1">
    <source>
        <dbReference type="SAM" id="MobiDB-lite"/>
    </source>
</evidence>
<gene>
    <name evidence="2" type="ORF">NDU88_000289</name>
</gene>
<evidence type="ECO:0000313" key="3">
    <source>
        <dbReference type="Proteomes" id="UP001066276"/>
    </source>
</evidence>
<keyword evidence="3" id="KW-1185">Reference proteome</keyword>
<feature type="compositionally biased region" description="Polar residues" evidence="1">
    <location>
        <begin position="169"/>
        <end position="179"/>
    </location>
</feature>
<comment type="caution">
    <text evidence="2">The sequence shown here is derived from an EMBL/GenBank/DDBJ whole genome shotgun (WGS) entry which is preliminary data.</text>
</comment>
<dbReference type="EMBL" id="JANPWB010000013">
    <property type="protein sequence ID" value="KAJ1102848.1"/>
    <property type="molecule type" value="Genomic_DNA"/>
</dbReference>